<feature type="domain" description="DUF7660" evidence="1">
    <location>
        <begin position="14"/>
        <end position="85"/>
    </location>
</feature>
<reference evidence="2 3" key="1">
    <citation type="submission" date="2017-11" db="EMBL/GenBank/DDBJ databases">
        <title>Draft Genome Sequence of Methylobacter psychrotolerans Sph1T, an Obligate Methanotroph from Low-Temperature Environments.</title>
        <authorList>
            <person name="Oshkin I.Y."/>
            <person name="Miroshnikov K."/>
            <person name="Belova S.E."/>
            <person name="Korzhenkov A."/>
            <person name="Toshchakov S.V."/>
            <person name="Dedysh S.N."/>
        </authorList>
    </citation>
    <scope>NUCLEOTIDE SEQUENCE [LARGE SCALE GENOMIC DNA]</scope>
    <source>
        <strain evidence="2 3">Sph1</strain>
    </source>
</reference>
<dbReference type="EMBL" id="PGFZ01000012">
    <property type="protein sequence ID" value="POZ50296.1"/>
    <property type="molecule type" value="Genomic_DNA"/>
</dbReference>
<dbReference type="RefSeq" id="WP_211299273.1">
    <property type="nucleotide sequence ID" value="NZ_PGFZ01000012.1"/>
</dbReference>
<dbReference type="InterPro" id="IPR056077">
    <property type="entry name" value="DUF7660"/>
</dbReference>
<sequence>MMDLHEQINLVDSNKKLAEFVEALRNDLLSNPEDWENTRLDLFLEAMAAWVHSMENVYKNTGREFPNQPSWKMIADILYAAKGYE</sequence>
<gene>
    <name evidence="2" type="ORF">AADEFJLK_03880</name>
</gene>
<comment type="caution">
    <text evidence="2">The sequence shown here is derived from an EMBL/GenBank/DDBJ whole genome shotgun (WGS) entry which is preliminary data.</text>
</comment>
<organism evidence="2 3">
    <name type="scientific">Methylovulum psychrotolerans</name>
    <dbReference type="NCBI Taxonomy" id="1704499"/>
    <lineage>
        <taxon>Bacteria</taxon>
        <taxon>Pseudomonadati</taxon>
        <taxon>Pseudomonadota</taxon>
        <taxon>Gammaproteobacteria</taxon>
        <taxon>Methylococcales</taxon>
        <taxon>Methylococcaceae</taxon>
        <taxon>Methylovulum</taxon>
    </lineage>
</organism>
<accession>A0A2S5CHL7</accession>
<name>A0A2S5CHL7_9GAMM</name>
<dbReference type="Pfam" id="PF24693">
    <property type="entry name" value="DUF7660"/>
    <property type="match status" value="1"/>
</dbReference>
<dbReference type="Proteomes" id="UP000237423">
    <property type="component" value="Unassembled WGS sequence"/>
</dbReference>
<protein>
    <recommendedName>
        <fullName evidence="1">DUF7660 domain-containing protein</fullName>
    </recommendedName>
</protein>
<dbReference type="AlphaFoldDB" id="A0A2S5CHL7"/>
<evidence type="ECO:0000259" key="1">
    <source>
        <dbReference type="Pfam" id="PF24693"/>
    </source>
</evidence>
<proteinExistence type="predicted"/>
<evidence type="ECO:0000313" key="2">
    <source>
        <dbReference type="EMBL" id="POZ50296.1"/>
    </source>
</evidence>
<evidence type="ECO:0000313" key="3">
    <source>
        <dbReference type="Proteomes" id="UP000237423"/>
    </source>
</evidence>